<dbReference type="PANTHER" id="PTHR42885:SF1">
    <property type="entry name" value="THREONINE-PHOSPHATE DECARBOXYLASE"/>
    <property type="match status" value="1"/>
</dbReference>
<dbReference type="InterPro" id="IPR015422">
    <property type="entry name" value="PyrdxlP-dep_Trfase_small"/>
</dbReference>
<proteinExistence type="inferred from homology"/>
<gene>
    <name evidence="6" type="ORF">EO244_14385</name>
</gene>
<dbReference type="Gene3D" id="3.40.640.10">
    <property type="entry name" value="Type I PLP-dependent aspartate aminotransferase-like (Major domain)"/>
    <property type="match status" value="1"/>
</dbReference>
<keyword evidence="3 6" id="KW-0808">Transferase</keyword>
<keyword evidence="2" id="KW-0663">Pyridoxal phosphate</keyword>
<evidence type="ECO:0000256" key="2">
    <source>
        <dbReference type="ARBA" id="ARBA00022898"/>
    </source>
</evidence>
<dbReference type="Proteomes" id="UP000289703">
    <property type="component" value="Unassembled WGS sequence"/>
</dbReference>
<dbReference type="Gene3D" id="3.90.1150.10">
    <property type="entry name" value="Aspartate Aminotransferase, domain 1"/>
    <property type="match status" value="1"/>
</dbReference>
<dbReference type="InterPro" id="IPR025877">
    <property type="entry name" value="MobA-like_NTP_Trfase"/>
</dbReference>
<dbReference type="Pfam" id="PF00155">
    <property type="entry name" value="Aminotran_1_2"/>
    <property type="match status" value="1"/>
</dbReference>
<dbReference type="OrthoDB" id="9813880at2"/>
<evidence type="ECO:0000313" key="7">
    <source>
        <dbReference type="Proteomes" id="UP000289703"/>
    </source>
</evidence>
<dbReference type="GO" id="GO:0008483">
    <property type="term" value="F:transaminase activity"/>
    <property type="evidence" value="ECO:0007669"/>
    <property type="project" value="UniProtKB-KW"/>
</dbReference>
<evidence type="ECO:0000259" key="5">
    <source>
        <dbReference type="Pfam" id="PF12804"/>
    </source>
</evidence>
<dbReference type="CDD" id="cd02523">
    <property type="entry name" value="PC_cytidylyltransferase"/>
    <property type="match status" value="1"/>
</dbReference>
<dbReference type="Gene3D" id="3.90.550.10">
    <property type="entry name" value="Spore Coat Polysaccharide Biosynthesis Protein SpsA, Chain A"/>
    <property type="match status" value="1"/>
</dbReference>
<dbReference type="PROSITE" id="PS00105">
    <property type="entry name" value="AA_TRANSFER_CLASS_1"/>
    <property type="match status" value="1"/>
</dbReference>
<dbReference type="InterPro" id="IPR004839">
    <property type="entry name" value="Aminotransferase_I/II_large"/>
</dbReference>
<feature type="domain" description="MobA-like NTP transferase" evidence="5">
    <location>
        <begin position="3"/>
        <end position="135"/>
    </location>
</feature>
<reference evidence="6 7" key="1">
    <citation type="submission" date="2019-01" db="EMBL/GenBank/DDBJ databases">
        <title>Ancylomarina salipaludis sp. nov., isolated from a salt marsh.</title>
        <authorList>
            <person name="Yoon J.-H."/>
        </authorList>
    </citation>
    <scope>NUCLEOTIDE SEQUENCE [LARGE SCALE GENOMIC DNA]</scope>
    <source>
        <strain evidence="6 7">SHSM-M15</strain>
    </source>
</reference>
<evidence type="ECO:0000259" key="4">
    <source>
        <dbReference type="Pfam" id="PF00155"/>
    </source>
</evidence>
<evidence type="ECO:0000256" key="1">
    <source>
        <dbReference type="ARBA" id="ARBA00001933"/>
    </source>
</evidence>
<dbReference type="Pfam" id="PF12804">
    <property type="entry name" value="NTP_transf_3"/>
    <property type="match status" value="1"/>
</dbReference>
<dbReference type="SUPFAM" id="SSF53448">
    <property type="entry name" value="Nucleotide-diphospho-sugar transferases"/>
    <property type="match status" value="1"/>
</dbReference>
<comment type="caution">
    <text evidence="6">The sequence shown here is derived from an EMBL/GenBank/DDBJ whole genome shotgun (WGS) entry which is preliminary data.</text>
</comment>
<feature type="domain" description="Aminotransferase class I/classII large" evidence="4">
    <location>
        <begin position="306"/>
        <end position="595"/>
    </location>
</feature>
<dbReference type="InterPro" id="IPR015424">
    <property type="entry name" value="PyrdxlP-dep_Trfase"/>
</dbReference>
<dbReference type="GO" id="GO:0016779">
    <property type="term" value="F:nucleotidyltransferase activity"/>
    <property type="evidence" value="ECO:0007669"/>
    <property type="project" value="UniProtKB-ARBA"/>
</dbReference>
<dbReference type="InterPro" id="IPR015421">
    <property type="entry name" value="PyrdxlP-dep_Trfase_major"/>
</dbReference>
<dbReference type="PANTHER" id="PTHR42885">
    <property type="entry name" value="HISTIDINOL-PHOSPHATE AMINOTRANSFERASE-RELATED"/>
    <property type="match status" value="1"/>
</dbReference>
<accession>A0A4Q1JIU8</accession>
<keyword evidence="3 6" id="KW-0032">Aminotransferase</keyword>
<dbReference type="SUPFAM" id="SSF53383">
    <property type="entry name" value="PLP-dependent transferases"/>
    <property type="match status" value="1"/>
</dbReference>
<comment type="cofactor">
    <cofactor evidence="1 3">
        <name>pyridoxal 5'-phosphate</name>
        <dbReference type="ChEBI" id="CHEBI:597326"/>
    </cofactor>
</comment>
<dbReference type="EC" id="2.6.1.-" evidence="3"/>
<dbReference type="InterPro" id="IPR004838">
    <property type="entry name" value="NHTrfase_class1_PyrdxlP-BS"/>
</dbReference>
<dbReference type="AlphaFoldDB" id="A0A4Q1JIU8"/>
<evidence type="ECO:0000256" key="3">
    <source>
        <dbReference type="RuleBase" id="RU000481"/>
    </source>
</evidence>
<dbReference type="RefSeq" id="WP_129255389.1">
    <property type="nucleotide sequence ID" value="NZ_SAXA01000016.1"/>
</dbReference>
<dbReference type="EMBL" id="SAXA01000016">
    <property type="protein sequence ID" value="RXQ89012.1"/>
    <property type="molecule type" value="Genomic_DNA"/>
</dbReference>
<dbReference type="GO" id="GO:0030170">
    <property type="term" value="F:pyridoxal phosphate binding"/>
    <property type="evidence" value="ECO:0007669"/>
    <property type="project" value="InterPro"/>
</dbReference>
<keyword evidence="7" id="KW-1185">Reference proteome</keyword>
<dbReference type="CDD" id="cd00609">
    <property type="entry name" value="AAT_like"/>
    <property type="match status" value="1"/>
</dbReference>
<evidence type="ECO:0000313" key="6">
    <source>
        <dbReference type="EMBL" id="RXQ89012.1"/>
    </source>
</evidence>
<sequence>MQAIILAAGLGKRLGNLTQNNTKCMVKIHGKTLIERSLDNLSAAGVSKVVLVIGYEGQKVVDLLGNTYAGMELVYVENPIYNKTNNIYSLYLAKDYLTAGDTILLESDLIYDAEILNKLIAEDSPNLAVVAKYESWMDGTVVTLDENNKILNFIPKTHFDYQQLNNYYKTVNIYKLSKGFSSSHYVPFLEAYCKALGHNEYYEQVLRVITLLENSDLKAFKIHTEKWYEIDDIQDYNNAETVFAPVDLKLKMIQARYGGYWRFPYLKDFCYLVNPYFPGIKMENEIKAYFHALMSEYPSGLNVQNMLAARMFDCPQDQIVVGNGAAELINALSLVLKGKVGIVNPSFNEYAERFETLGVETFVPVNENFSYSIDDLKAFSASVDQLLLINPDNPSGHFIPVNKVLDLARFLADTNKKLILDESFIDFSSEGPDNSLINSEILSDYPNLIIIKSISKSYGVPGFRLGVLASSDLELIKEVKRKISIWNVNSFGEFFMQIFEKYKKDYFKACDTIAKERDRFYTQLNQVDFLRVIPSQANYFLCEIVNGRTSSELTEKLLIDHDLFIKDLKGKKGFENKEYIRIAVRDEKDNDFIVDVLKSFVW</sequence>
<comment type="similarity">
    <text evidence="3">Belongs to the class-I pyridoxal-phosphate-dependent aminotransferase family.</text>
</comment>
<dbReference type="InterPro" id="IPR029044">
    <property type="entry name" value="Nucleotide-diphossugar_trans"/>
</dbReference>
<name>A0A4Q1JIU8_9BACT</name>
<protein>
    <recommendedName>
        <fullName evidence="3">Aminotransferase</fullName>
        <ecNumber evidence="3">2.6.1.-</ecNumber>
    </recommendedName>
</protein>
<organism evidence="6 7">
    <name type="scientific">Ancylomarina salipaludis</name>
    <dbReference type="NCBI Taxonomy" id="2501299"/>
    <lineage>
        <taxon>Bacteria</taxon>
        <taxon>Pseudomonadati</taxon>
        <taxon>Bacteroidota</taxon>
        <taxon>Bacteroidia</taxon>
        <taxon>Marinilabiliales</taxon>
        <taxon>Marinifilaceae</taxon>
        <taxon>Ancylomarina</taxon>
    </lineage>
</organism>